<sequence>MRLLLLMLLLPFAANAHPGVGIVSDRRGIIYYTDLQHVWKIEGGKRSIAVRDVHTHELYLDTAGNLYGENERYQGGDRFTHYLWVLRPSGRLDTLKGPDVAFVNDDYSLARDAAGNEYFRRHHFRKTGPVPLYRRRPDGSEALFAEGDYRDVKWLHPQPDGSLLFVRANAVYRISTEGRVLLLADSLAGAKPDFPFASGPQLWGAWQDAGGQVYVAVFSDGAVKRVAPGGGLAVVHRSAPRWTPTYGAFDPEGRLWVLETSDKNEIRVVPAGGEPEATGTAAAVSEQRFARGALMAGLLLVPALLVGYWLWRRGKDREHRSNG</sequence>
<feature type="chain" id="PRO_5045592140" evidence="2">
    <location>
        <begin position="17"/>
        <end position="323"/>
    </location>
</feature>
<reference evidence="4" key="1">
    <citation type="journal article" date="2019" name="Int. J. Syst. Evol. Microbiol.">
        <title>The Global Catalogue of Microorganisms (GCM) 10K type strain sequencing project: providing services to taxonomists for standard genome sequencing and annotation.</title>
        <authorList>
            <consortium name="The Broad Institute Genomics Platform"/>
            <consortium name="The Broad Institute Genome Sequencing Center for Infectious Disease"/>
            <person name="Wu L."/>
            <person name="Ma J."/>
        </authorList>
    </citation>
    <scope>NUCLEOTIDE SEQUENCE [LARGE SCALE GENOMIC DNA]</scope>
    <source>
        <strain evidence="4">JCM 17919</strain>
    </source>
</reference>
<dbReference type="Proteomes" id="UP001501725">
    <property type="component" value="Unassembled WGS sequence"/>
</dbReference>
<keyword evidence="1" id="KW-1133">Transmembrane helix</keyword>
<keyword evidence="1" id="KW-0812">Transmembrane</keyword>
<dbReference type="Gene3D" id="2.120.10.30">
    <property type="entry name" value="TolB, C-terminal domain"/>
    <property type="match status" value="1"/>
</dbReference>
<comment type="caution">
    <text evidence="3">The sequence shown here is derived from an EMBL/GenBank/DDBJ whole genome shotgun (WGS) entry which is preliminary data.</text>
</comment>
<name>A0ABP8HAC7_9BACT</name>
<dbReference type="SUPFAM" id="SSF63829">
    <property type="entry name" value="Calcium-dependent phosphotriesterase"/>
    <property type="match status" value="1"/>
</dbReference>
<evidence type="ECO:0000256" key="2">
    <source>
        <dbReference type="SAM" id="SignalP"/>
    </source>
</evidence>
<evidence type="ECO:0000313" key="4">
    <source>
        <dbReference type="Proteomes" id="UP001501725"/>
    </source>
</evidence>
<dbReference type="InterPro" id="IPR011042">
    <property type="entry name" value="6-blade_b-propeller_TolB-like"/>
</dbReference>
<feature type="transmembrane region" description="Helical" evidence="1">
    <location>
        <begin position="292"/>
        <end position="311"/>
    </location>
</feature>
<organism evidence="3 4">
    <name type="scientific">Flaviaesturariibacter amylovorans</name>
    <dbReference type="NCBI Taxonomy" id="1084520"/>
    <lineage>
        <taxon>Bacteria</taxon>
        <taxon>Pseudomonadati</taxon>
        <taxon>Bacteroidota</taxon>
        <taxon>Chitinophagia</taxon>
        <taxon>Chitinophagales</taxon>
        <taxon>Chitinophagaceae</taxon>
        <taxon>Flaviaestuariibacter</taxon>
    </lineage>
</organism>
<keyword evidence="1" id="KW-0472">Membrane</keyword>
<keyword evidence="2" id="KW-0732">Signal</keyword>
<protein>
    <submittedName>
        <fullName evidence="3">Uncharacterized protein</fullName>
    </submittedName>
</protein>
<evidence type="ECO:0000313" key="3">
    <source>
        <dbReference type="EMBL" id="GAA4336369.1"/>
    </source>
</evidence>
<evidence type="ECO:0000256" key="1">
    <source>
        <dbReference type="SAM" id="Phobius"/>
    </source>
</evidence>
<dbReference type="RefSeq" id="WP_345256733.1">
    <property type="nucleotide sequence ID" value="NZ_BAABGY010000009.1"/>
</dbReference>
<dbReference type="EMBL" id="BAABGY010000009">
    <property type="protein sequence ID" value="GAA4336369.1"/>
    <property type="molecule type" value="Genomic_DNA"/>
</dbReference>
<feature type="signal peptide" evidence="2">
    <location>
        <begin position="1"/>
        <end position="16"/>
    </location>
</feature>
<gene>
    <name evidence="3" type="ORF">GCM10023184_31660</name>
</gene>
<keyword evidence="4" id="KW-1185">Reference proteome</keyword>
<accession>A0ABP8HAC7</accession>
<proteinExistence type="predicted"/>